<proteinExistence type="predicted"/>
<protein>
    <submittedName>
        <fullName evidence="2">Uncharacterized protein</fullName>
    </submittedName>
</protein>
<keyword evidence="3" id="KW-1185">Reference proteome</keyword>
<feature type="region of interest" description="Disordered" evidence="1">
    <location>
        <begin position="42"/>
        <end position="65"/>
    </location>
</feature>
<evidence type="ECO:0000256" key="1">
    <source>
        <dbReference type="SAM" id="MobiDB-lite"/>
    </source>
</evidence>
<comment type="caution">
    <text evidence="2">The sequence shown here is derived from an EMBL/GenBank/DDBJ whole genome shotgun (WGS) entry which is preliminary data.</text>
</comment>
<name>A0A125NUR1_HYPSL</name>
<sequence length="65" mass="7261">MKPHQNTPRAGIRAGWFPKHCACQVNHHHPGEPEQLFTALTDPRLPDKKKPGANAGTGFSYRPDF</sequence>
<evidence type="ECO:0000313" key="3">
    <source>
        <dbReference type="Proteomes" id="UP000059074"/>
    </source>
</evidence>
<organism evidence="2 3">
    <name type="scientific">Hyphomicrobium sulfonivorans</name>
    <dbReference type="NCBI Taxonomy" id="121290"/>
    <lineage>
        <taxon>Bacteria</taxon>
        <taxon>Pseudomonadati</taxon>
        <taxon>Pseudomonadota</taxon>
        <taxon>Alphaproteobacteria</taxon>
        <taxon>Hyphomicrobiales</taxon>
        <taxon>Hyphomicrobiaceae</taxon>
        <taxon>Hyphomicrobium</taxon>
    </lineage>
</organism>
<dbReference type="AlphaFoldDB" id="A0A125NUR1"/>
<dbReference type="EMBL" id="LMTR01000065">
    <property type="protein sequence ID" value="KWT67420.1"/>
    <property type="molecule type" value="Genomic_DNA"/>
</dbReference>
<dbReference type="Proteomes" id="UP000059074">
    <property type="component" value="Unassembled WGS sequence"/>
</dbReference>
<dbReference type="PATRIC" id="fig|121290.4.peg.3382"/>
<accession>A0A125NUR1</accession>
<gene>
    <name evidence="2" type="ORF">APY04_1985</name>
</gene>
<evidence type="ECO:0000313" key="2">
    <source>
        <dbReference type="EMBL" id="KWT67420.1"/>
    </source>
</evidence>
<reference evidence="2 3" key="1">
    <citation type="submission" date="2015-10" db="EMBL/GenBank/DDBJ databases">
        <title>Transcriptomic analysis of a linuron degrading triple-species bacterial consortium.</title>
        <authorList>
            <person name="Albers P."/>
        </authorList>
    </citation>
    <scope>NUCLEOTIDE SEQUENCE [LARGE SCALE GENOMIC DNA]</scope>
    <source>
        <strain evidence="2 3">WDL6</strain>
    </source>
</reference>